<keyword evidence="3" id="KW-1185">Reference proteome</keyword>
<keyword evidence="1" id="KW-0472">Membrane</keyword>
<dbReference type="AlphaFoldDB" id="A0A9X1D8J7"/>
<feature type="transmembrane region" description="Helical" evidence="1">
    <location>
        <begin position="109"/>
        <end position="131"/>
    </location>
</feature>
<evidence type="ECO:0000256" key="1">
    <source>
        <dbReference type="SAM" id="Phobius"/>
    </source>
</evidence>
<evidence type="ECO:0000313" key="3">
    <source>
        <dbReference type="Proteomes" id="UP001138757"/>
    </source>
</evidence>
<gene>
    <name evidence="2" type="ORF">KK488_01640</name>
</gene>
<accession>A0A9X1D8J7</accession>
<organism evidence="2 3">
    <name type="scientific">Sphingobium nicotianae</name>
    <dbReference type="NCBI Taxonomy" id="2782607"/>
    <lineage>
        <taxon>Bacteria</taxon>
        <taxon>Pseudomonadati</taxon>
        <taxon>Pseudomonadota</taxon>
        <taxon>Alphaproteobacteria</taxon>
        <taxon>Sphingomonadales</taxon>
        <taxon>Sphingomonadaceae</taxon>
        <taxon>Sphingobium</taxon>
    </lineage>
</organism>
<keyword evidence="1" id="KW-1133">Transmembrane helix</keyword>
<evidence type="ECO:0000313" key="2">
    <source>
        <dbReference type="EMBL" id="MBT2185644.1"/>
    </source>
</evidence>
<reference evidence="2" key="1">
    <citation type="submission" date="2021-05" db="EMBL/GenBank/DDBJ databases">
        <title>Genome of Sphingobium sp. strain.</title>
        <authorList>
            <person name="Fan R."/>
        </authorList>
    </citation>
    <scope>NUCLEOTIDE SEQUENCE</scope>
    <source>
        <strain evidence="2">H33</strain>
    </source>
</reference>
<sequence>MPRYDNRIGRNRSELQIRGTPVVSVMLGSMSATLVPMIAQAPLIPPIGLMMLIAWRLLRPEIWPLWIGLPLGLFDDLMSGQPIGSAVLLWTVILLALDFESQRHFWRDYWHGWFTASLAIAFALAGGWLFVRLAGNGGSIIQILPQIAYSIGLFPLVVRICAVLDRWRLP</sequence>
<dbReference type="Proteomes" id="UP001138757">
    <property type="component" value="Unassembled WGS sequence"/>
</dbReference>
<dbReference type="EMBL" id="JAHGAW010000001">
    <property type="protein sequence ID" value="MBT2185644.1"/>
    <property type="molecule type" value="Genomic_DNA"/>
</dbReference>
<dbReference type="RefSeq" id="WP_214621381.1">
    <property type="nucleotide sequence ID" value="NZ_JAHGAW010000001.1"/>
</dbReference>
<comment type="caution">
    <text evidence="2">The sequence shown here is derived from an EMBL/GenBank/DDBJ whole genome shotgun (WGS) entry which is preliminary data.</text>
</comment>
<keyword evidence="1" id="KW-0812">Transmembrane</keyword>
<feature type="transmembrane region" description="Helical" evidence="1">
    <location>
        <begin position="78"/>
        <end position="97"/>
    </location>
</feature>
<feature type="transmembrane region" description="Helical" evidence="1">
    <location>
        <begin position="143"/>
        <end position="164"/>
    </location>
</feature>
<name>A0A9X1D8J7_9SPHN</name>
<protein>
    <submittedName>
        <fullName evidence="2">Rod shape-determining protein MreD</fullName>
    </submittedName>
</protein>
<proteinExistence type="predicted"/>